<dbReference type="Proteomes" id="UP000252770">
    <property type="component" value="Unassembled WGS sequence"/>
</dbReference>
<keyword evidence="4" id="KW-0479">Metal-binding</keyword>
<dbReference type="PRINTS" id="PR00786">
    <property type="entry name" value="NEPRILYSIN"/>
</dbReference>
<dbReference type="Pfam" id="PF05649">
    <property type="entry name" value="Peptidase_M13_N"/>
    <property type="match status" value="1"/>
</dbReference>
<evidence type="ECO:0000256" key="5">
    <source>
        <dbReference type="ARBA" id="ARBA00022801"/>
    </source>
</evidence>
<evidence type="ECO:0000256" key="2">
    <source>
        <dbReference type="ARBA" id="ARBA00007357"/>
    </source>
</evidence>
<keyword evidence="7" id="KW-0482">Metalloprotease</keyword>
<organism evidence="10 11">
    <name type="scientific">Desertihabitans brevis</name>
    <dbReference type="NCBI Taxonomy" id="2268447"/>
    <lineage>
        <taxon>Bacteria</taxon>
        <taxon>Bacillati</taxon>
        <taxon>Actinomycetota</taxon>
        <taxon>Actinomycetes</taxon>
        <taxon>Propionibacteriales</taxon>
        <taxon>Propionibacteriaceae</taxon>
        <taxon>Desertihabitans</taxon>
    </lineage>
</organism>
<evidence type="ECO:0000256" key="6">
    <source>
        <dbReference type="ARBA" id="ARBA00022833"/>
    </source>
</evidence>
<comment type="similarity">
    <text evidence="2">Belongs to the peptidase M13 family.</text>
</comment>
<dbReference type="GO" id="GO:0004222">
    <property type="term" value="F:metalloendopeptidase activity"/>
    <property type="evidence" value="ECO:0007669"/>
    <property type="project" value="InterPro"/>
</dbReference>
<feature type="domain" description="Peptidase M13 C-terminal" evidence="8">
    <location>
        <begin position="446"/>
        <end position="649"/>
    </location>
</feature>
<keyword evidence="11" id="KW-1185">Reference proteome</keyword>
<dbReference type="SUPFAM" id="SSF55486">
    <property type="entry name" value="Metalloproteases ('zincins'), catalytic domain"/>
    <property type="match status" value="1"/>
</dbReference>
<dbReference type="PANTHER" id="PTHR11733">
    <property type="entry name" value="ZINC METALLOPROTEASE FAMILY M13 NEPRILYSIN-RELATED"/>
    <property type="match status" value="1"/>
</dbReference>
<evidence type="ECO:0000256" key="4">
    <source>
        <dbReference type="ARBA" id="ARBA00022723"/>
    </source>
</evidence>
<name>A0A367YXV1_9ACTN</name>
<dbReference type="GO" id="GO:0046872">
    <property type="term" value="F:metal ion binding"/>
    <property type="evidence" value="ECO:0007669"/>
    <property type="project" value="UniProtKB-KW"/>
</dbReference>
<protein>
    <submittedName>
        <fullName evidence="10">Peptidase M13</fullName>
    </submittedName>
</protein>
<dbReference type="InterPro" id="IPR000718">
    <property type="entry name" value="Peptidase_M13"/>
</dbReference>
<evidence type="ECO:0000256" key="1">
    <source>
        <dbReference type="ARBA" id="ARBA00001947"/>
    </source>
</evidence>
<dbReference type="Gene3D" id="1.10.1380.10">
    <property type="entry name" value="Neutral endopeptidase , domain2"/>
    <property type="match status" value="1"/>
</dbReference>
<dbReference type="PANTHER" id="PTHR11733:SF167">
    <property type="entry name" value="FI17812P1-RELATED"/>
    <property type="match status" value="1"/>
</dbReference>
<dbReference type="CDD" id="cd08662">
    <property type="entry name" value="M13"/>
    <property type="match status" value="1"/>
</dbReference>
<dbReference type="EMBL" id="QOUI01000005">
    <property type="protein sequence ID" value="RCK69832.1"/>
    <property type="molecule type" value="Genomic_DNA"/>
</dbReference>
<dbReference type="AlphaFoldDB" id="A0A367YXV1"/>
<keyword evidence="3" id="KW-0645">Protease</keyword>
<keyword evidence="5" id="KW-0378">Hydrolase</keyword>
<gene>
    <name evidence="10" type="ORF">DT076_09590</name>
</gene>
<dbReference type="InterPro" id="IPR018497">
    <property type="entry name" value="Peptidase_M13_C"/>
</dbReference>
<dbReference type="Pfam" id="PF01431">
    <property type="entry name" value="Peptidase_M13"/>
    <property type="match status" value="1"/>
</dbReference>
<reference evidence="10 11" key="1">
    <citation type="submission" date="2018-07" db="EMBL/GenBank/DDBJ databases">
        <title>Desertimonas flava gen. nov. sp. nov.</title>
        <authorList>
            <person name="Liu S."/>
        </authorList>
    </citation>
    <scope>NUCLEOTIDE SEQUENCE [LARGE SCALE GENOMIC DNA]</scope>
    <source>
        <strain evidence="10 11">16Sb5-5</strain>
    </source>
</reference>
<dbReference type="InterPro" id="IPR008753">
    <property type="entry name" value="Peptidase_M13_N"/>
</dbReference>
<comment type="cofactor">
    <cofactor evidence="1">
        <name>Zn(2+)</name>
        <dbReference type="ChEBI" id="CHEBI:29105"/>
    </cofactor>
</comment>
<evidence type="ECO:0000256" key="7">
    <source>
        <dbReference type="ARBA" id="ARBA00023049"/>
    </source>
</evidence>
<evidence type="ECO:0000313" key="10">
    <source>
        <dbReference type="EMBL" id="RCK69832.1"/>
    </source>
</evidence>
<proteinExistence type="inferred from homology"/>
<evidence type="ECO:0000313" key="11">
    <source>
        <dbReference type="Proteomes" id="UP000252770"/>
    </source>
</evidence>
<dbReference type="GO" id="GO:0016485">
    <property type="term" value="P:protein processing"/>
    <property type="evidence" value="ECO:0007669"/>
    <property type="project" value="TreeGrafter"/>
</dbReference>
<dbReference type="InterPro" id="IPR042089">
    <property type="entry name" value="Peptidase_M13_dom_2"/>
</dbReference>
<dbReference type="PROSITE" id="PS51885">
    <property type="entry name" value="NEPRILYSIN"/>
    <property type="match status" value="1"/>
</dbReference>
<keyword evidence="6" id="KW-0862">Zinc</keyword>
<dbReference type="RefSeq" id="WP_114126589.1">
    <property type="nucleotide sequence ID" value="NZ_QOUI01000005.1"/>
</dbReference>
<feature type="domain" description="Peptidase M13 N-terminal" evidence="9">
    <location>
        <begin position="18"/>
        <end position="394"/>
    </location>
</feature>
<evidence type="ECO:0000256" key="3">
    <source>
        <dbReference type="ARBA" id="ARBA00022670"/>
    </source>
</evidence>
<accession>A0A367YXV1</accession>
<comment type="caution">
    <text evidence="10">The sequence shown here is derived from an EMBL/GenBank/DDBJ whole genome shotgun (WGS) entry which is preliminary data.</text>
</comment>
<dbReference type="GO" id="GO:0005886">
    <property type="term" value="C:plasma membrane"/>
    <property type="evidence" value="ECO:0007669"/>
    <property type="project" value="TreeGrafter"/>
</dbReference>
<evidence type="ECO:0000259" key="9">
    <source>
        <dbReference type="Pfam" id="PF05649"/>
    </source>
</evidence>
<dbReference type="Gene3D" id="3.40.390.10">
    <property type="entry name" value="Collagenase (Catalytic Domain)"/>
    <property type="match status" value="1"/>
</dbReference>
<evidence type="ECO:0000259" key="8">
    <source>
        <dbReference type="Pfam" id="PF01431"/>
    </source>
</evidence>
<sequence length="653" mass="72044">MTPQSLDPSSFDPATRVQDDLYRHVNGRWLATAEIPEDKPGTGAFLLLRDAAEEAVRDIITGLSSEADPEPGTDAARIADLYTSFMDTETIEAAGAAPLADELARVDAVTSTDGLPALLGWLTRRGLPSLVGLDVDADPGNPQRYVLFAAQGGLGLPDEAYYREESHAEIRTAYRGHVARSLALAGVADAEAQAELVFALETEIAASHWDKVRTRDMRQMYNPRTIADFAAASPALGLVELFGEVGVPASATDVIDCQPSFFTEVAALVTEERLDSWLAWARWKVVTGRSPYLSSDFVDERFGFYGTVLSGTPVLKERWKRGVDLVEGVLGEAVGKIYVERHFSPVAKERMDELVANLIEAYRRSITDLDWMTEATKAEALTKLANFTPKIGFPDKWRSYAALEIRADDLIGNVLRSVAFDLDFQLGKIDQPIEAHEWFMTPQTVNAYYHPLRNEIVFPAAILQPPFFDEAADDAVNYGGIGAVIGHEIGHGFDDQGSTCDGEGRLRDWWTAEDRQAFEARTRSLIEQYGQLSPEGAPELKVNGALTIGENIGDLGGLSIALKAWRIAQEAKGADEPIDGYTGEQRLFLSWATIWQSKLRPEAVRQRIATDPHSPNEFRCNQIVRNIDDFYTAFGVTEGDALWLPESERVSIW</sequence>
<dbReference type="InterPro" id="IPR024079">
    <property type="entry name" value="MetalloPept_cat_dom_sf"/>
</dbReference>